<reference evidence="1" key="1">
    <citation type="journal article" date="2021" name="Proc. Natl. Acad. Sci. U.S.A.">
        <title>A Catalog of Tens of Thousands of Viruses from Human Metagenomes Reveals Hidden Associations with Chronic Diseases.</title>
        <authorList>
            <person name="Tisza M.J."/>
            <person name="Buck C.B."/>
        </authorList>
    </citation>
    <scope>NUCLEOTIDE SEQUENCE</scope>
    <source>
        <strain evidence="1">Ctuev19</strain>
    </source>
</reference>
<name>A0A8S5SG69_9CAUD</name>
<accession>A0A8S5SG69</accession>
<evidence type="ECO:0000313" key="1">
    <source>
        <dbReference type="EMBL" id="DAF49626.1"/>
    </source>
</evidence>
<proteinExistence type="predicted"/>
<organism evidence="1">
    <name type="scientific">Myoviridae sp. ctuev19</name>
    <dbReference type="NCBI Taxonomy" id="2827716"/>
    <lineage>
        <taxon>Viruses</taxon>
        <taxon>Duplodnaviria</taxon>
        <taxon>Heunggongvirae</taxon>
        <taxon>Uroviricota</taxon>
        <taxon>Caudoviricetes</taxon>
    </lineage>
</organism>
<dbReference type="EMBL" id="BK032585">
    <property type="protein sequence ID" value="DAF49626.1"/>
    <property type="molecule type" value="Genomic_DNA"/>
</dbReference>
<sequence>MFLFTIFAAGRKLGATPLADQAMRHAYRLAAANGAPIIVEATRLADHQSRRVQINADGSIIKLWEVSA</sequence>
<protein>
    <submittedName>
        <fullName evidence="1">Uncharacterized protein</fullName>
    </submittedName>
</protein>